<accession>A0ABW5CVB7</accession>
<gene>
    <name evidence="1" type="ORF">ACFSKP_09135</name>
</gene>
<dbReference type="EMBL" id="JBHUIM010000001">
    <property type="protein sequence ID" value="MFD2246416.1"/>
    <property type="molecule type" value="Genomic_DNA"/>
</dbReference>
<organism evidence="1 2">
    <name type="scientific">Pontibacter ruber</name>
    <dbReference type="NCBI Taxonomy" id="1343895"/>
    <lineage>
        <taxon>Bacteria</taxon>
        <taxon>Pseudomonadati</taxon>
        <taxon>Bacteroidota</taxon>
        <taxon>Cytophagia</taxon>
        <taxon>Cytophagales</taxon>
        <taxon>Hymenobacteraceae</taxon>
        <taxon>Pontibacter</taxon>
    </lineage>
</organism>
<evidence type="ECO:0000313" key="2">
    <source>
        <dbReference type="Proteomes" id="UP001597374"/>
    </source>
</evidence>
<evidence type="ECO:0000313" key="1">
    <source>
        <dbReference type="EMBL" id="MFD2246416.1"/>
    </source>
</evidence>
<protein>
    <submittedName>
        <fullName evidence="1">DUF2974 domain-containing protein</fullName>
    </submittedName>
</protein>
<comment type="caution">
    <text evidence="1">The sequence shown here is derived from an EMBL/GenBank/DDBJ whole genome shotgun (WGS) entry which is preliminary data.</text>
</comment>
<sequence>MLKGIARLYPQAFILPGYRTILSKSIIKSYPQSPIAGTLVYHGIR</sequence>
<dbReference type="RefSeq" id="WP_250428162.1">
    <property type="nucleotide sequence ID" value="NZ_JALPRR010000001.1"/>
</dbReference>
<name>A0ABW5CVB7_9BACT</name>
<keyword evidence="2" id="KW-1185">Reference proteome</keyword>
<proteinExistence type="predicted"/>
<reference evidence="2" key="1">
    <citation type="journal article" date="2019" name="Int. J. Syst. Evol. Microbiol.">
        <title>The Global Catalogue of Microorganisms (GCM) 10K type strain sequencing project: providing services to taxonomists for standard genome sequencing and annotation.</title>
        <authorList>
            <consortium name="The Broad Institute Genomics Platform"/>
            <consortium name="The Broad Institute Genome Sequencing Center for Infectious Disease"/>
            <person name="Wu L."/>
            <person name="Ma J."/>
        </authorList>
    </citation>
    <scope>NUCLEOTIDE SEQUENCE [LARGE SCALE GENOMIC DNA]</scope>
    <source>
        <strain evidence="2">CGMCC 4.1782</strain>
    </source>
</reference>
<dbReference type="Proteomes" id="UP001597374">
    <property type="component" value="Unassembled WGS sequence"/>
</dbReference>